<dbReference type="PANTHER" id="PTHR35446:SF3">
    <property type="entry name" value="CMD DOMAIN-CONTAINING PROTEIN"/>
    <property type="match status" value="1"/>
</dbReference>
<gene>
    <name evidence="1" type="ORF">GAB14E_3204</name>
</gene>
<evidence type="ECO:0000313" key="1">
    <source>
        <dbReference type="EMBL" id="KGJ91722.1"/>
    </source>
</evidence>
<reference evidence="1 2" key="1">
    <citation type="submission" date="2014-08" db="EMBL/GenBank/DDBJ databases">
        <title>Genomic and Phenotypic Diversity of Colwellia psychrerythraea strains from Disparate Marine Basins.</title>
        <authorList>
            <person name="Techtmann S.M."/>
            <person name="Stelling S.C."/>
            <person name="Utturkar S.M."/>
            <person name="Alshibli N."/>
            <person name="Harris A."/>
            <person name="Brown S.D."/>
            <person name="Hazen T.C."/>
        </authorList>
    </citation>
    <scope>NUCLEOTIDE SEQUENCE [LARGE SCALE GENOMIC DNA]</scope>
    <source>
        <strain evidence="1 2">GAB14E</strain>
    </source>
</reference>
<dbReference type="OrthoDB" id="9808310at2"/>
<name>A0A099KP89_COLPS</name>
<accession>A0A099KP89</accession>
<dbReference type="Gene3D" id="1.20.1290.10">
    <property type="entry name" value="AhpD-like"/>
    <property type="match status" value="1"/>
</dbReference>
<dbReference type="PATRIC" id="fig|28229.3.peg.2924"/>
<sequence length="186" mass="20581">MDNFKKYNQDNSPQDAVDTITTVTKNFGFLPNLIAHMAGSPVLIKSYMAIGEFFSSGSLTATEQQVVLMTINRFHECRYCMAGHTMVSEMTGVDMAAINAIRDDQPIGNQKLGALRGFTLAMVEQRGKLSQAQFNVFFDAGYTEETVLEIIAAAAYKTMSNYTNHIVGTVTDAAFINNKWSPINER</sequence>
<dbReference type="InterPro" id="IPR029032">
    <property type="entry name" value="AhpD-like"/>
</dbReference>
<dbReference type="EMBL" id="JQEC01000040">
    <property type="protein sequence ID" value="KGJ91722.1"/>
    <property type="molecule type" value="Genomic_DNA"/>
</dbReference>
<dbReference type="Proteomes" id="UP000029868">
    <property type="component" value="Unassembled WGS sequence"/>
</dbReference>
<proteinExistence type="predicted"/>
<dbReference type="AlphaFoldDB" id="A0A099KP89"/>
<dbReference type="RefSeq" id="WP_033082933.1">
    <property type="nucleotide sequence ID" value="NZ_JQEC01000040.1"/>
</dbReference>
<organism evidence="1 2">
    <name type="scientific">Colwellia psychrerythraea</name>
    <name type="common">Vibrio psychroerythus</name>
    <dbReference type="NCBI Taxonomy" id="28229"/>
    <lineage>
        <taxon>Bacteria</taxon>
        <taxon>Pseudomonadati</taxon>
        <taxon>Pseudomonadota</taxon>
        <taxon>Gammaproteobacteria</taxon>
        <taxon>Alteromonadales</taxon>
        <taxon>Colwelliaceae</taxon>
        <taxon>Colwellia</taxon>
    </lineage>
</organism>
<comment type="caution">
    <text evidence="1">The sequence shown here is derived from an EMBL/GenBank/DDBJ whole genome shotgun (WGS) entry which is preliminary data.</text>
</comment>
<dbReference type="PANTHER" id="PTHR35446">
    <property type="entry name" value="SI:CH211-175M2.5"/>
    <property type="match status" value="1"/>
</dbReference>
<dbReference type="SUPFAM" id="SSF69118">
    <property type="entry name" value="AhpD-like"/>
    <property type="match status" value="1"/>
</dbReference>
<evidence type="ECO:0008006" key="3">
    <source>
        <dbReference type="Google" id="ProtNLM"/>
    </source>
</evidence>
<protein>
    <recommendedName>
        <fullName evidence="3">Carboxymuconolactone decarboxylase</fullName>
    </recommendedName>
</protein>
<evidence type="ECO:0000313" key="2">
    <source>
        <dbReference type="Proteomes" id="UP000029868"/>
    </source>
</evidence>